<feature type="region of interest" description="Disordered" evidence="1">
    <location>
        <begin position="158"/>
        <end position="212"/>
    </location>
</feature>
<dbReference type="GO" id="GO:0032259">
    <property type="term" value="P:methylation"/>
    <property type="evidence" value="ECO:0007669"/>
    <property type="project" value="UniProtKB-KW"/>
</dbReference>
<dbReference type="GO" id="GO:0008168">
    <property type="term" value="F:methyltransferase activity"/>
    <property type="evidence" value="ECO:0007669"/>
    <property type="project" value="UniProtKB-KW"/>
</dbReference>
<evidence type="ECO:0000313" key="2">
    <source>
        <dbReference type="EMBL" id="CAA9293559.1"/>
    </source>
</evidence>
<feature type="compositionally biased region" description="Basic and acidic residues" evidence="1">
    <location>
        <begin position="182"/>
        <end position="202"/>
    </location>
</feature>
<organism evidence="2">
    <name type="scientific">uncultured Friedmanniella sp</name>
    <dbReference type="NCBI Taxonomy" id="335381"/>
    <lineage>
        <taxon>Bacteria</taxon>
        <taxon>Bacillati</taxon>
        <taxon>Actinomycetota</taxon>
        <taxon>Actinomycetes</taxon>
        <taxon>Propionibacteriales</taxon>
        <taxon>Nocardioidaceae</taxon>
        <taxon>Friedmanniella</taxon>
        <taxon>environmental samples</taxon>
    </lineage>
</organism>
<feature type="region of interest" description="Disordered" evidence="1">
    <location>
        <begin position="1"/>
        <end position="127"/>
    </location>
</feature>
<dbReference type="AlphaFoldDB" id="A0A6J4K278"/>
<dbReference type="EMBL" id="CADCTT010000056">
    <property type="protein sequence ID" value="CAA9293559.1"/>
    <property type="molecule type" value="Genomic_DNA"/>
</dbReference>
<feature type="non-terminal residue" evidence="2">
    <location>
        <position position="212"/>
    </location>
</feature>
<reference evidence="2" key="1">
    <citation type="submission" date="2020-02" db="EMBL/GenBank/DDBJ databases">
        <authorList>
            <person name="Meier V. D."/>
        </authorList>
    </citation>
    <scope>NUCLEOTIDE SEQUENCE</scope>
    <source>
        <strain evidence="2">AVDCRST_MAG61</strain>
    </source>
</reference>
<gene>
    <name evidence="2" type="ORF">AVDCRST_MAG61-543</name>
</gene>
<proteinExistence type="predicted"/>
<evidence type="ECO:0000256" key="1">
    <source>
        <dbReference type="SAM" id="MobiDB-lite"/>
    </source>
</evidence>
<feature type="compositionally biased region" description="Low complexity" evidence="1">
    <location>
        <begin position="18"/>
        <end position="38"/>
    </location>
</feature>
<sequence>ELPKRGRGRRGRRPRSRSPPAAVARRSAAGPRAPGRWRPPQRRRPLPLLAAGGDRRRPGQPPPPAAGGDPELGARLQHRLDGAHGQRLQRGRRAHRRPSALEPPRRHGHRPLPARRAPPRRRGPAPLARWARLCRRRGGQPAGLGAAGAVGAARAGLSGLRLGGPRADRGDGRGLQLGGGDHPVRLHPVDERRCRRGDRDVRLGAPVGSPGL</sequence>
<keyword evidence="2" id="KW-0808">Transferase</keyword>
<protein>
    <submittedName>
        <fullName evidence="2">Probable RNA methyltransferase</fullName>
    </submittedName>
</protein>
<name>A0A6J4K278_9ACTN</name>
<accession>A0A6J4K278</accession>
<keyword evidence="2" id="KW-0489">Methyltransferase</keyword>
<feature type="compositionally biased region" description="Basic residues" evidence="1">
    <location>
        <begin position="106"/>
        <end position="123"/>
    </location>
</feature>
<feature type="compositionally biased region" description="Basic residues" evidence="1">
    <location>
        <begin position="87"/>
        <end position="98"/>
    </location>
</feature>
<feature type="compositionally biased region" description="Basic residues" evidence="1">
    <location>
        <begin position="1"/>
        <end position="16"/>
    </location>
</feature>
<feature type="non-terminal residue" evidence="2">
    <location>
        <position position="1"/>
    </location>
</feature>